<organism evidence="2 3">
    <name type="scientific">Epichloe bromicola</name>
    <dbReference type="NCBI Taxonomy" id="79588"/>
    <lineage>
        <taxon>Eukaryota</taxon>
        <taxon>Fungi</taxon>
        <taxon>Dikarya</taxon>
        <taxon>Ascomycota</taxon>
        <taxon>Pezizomycotina</taxon>
        <taxon>Sordariomycetes</taxon>
        <taxon>Hypocreomycetidae</taxon>
        <taxon>Hypocreales</taxon>
        <taxon>Clavicipitaceae</taxon>
        <taxon>Epichloe</taxon>
    </lineage>
</organism>
<feature type="transmembrane region" description="Helical" evidence="1">
    <location>
        <begin position="85"/>
        <end position="110"/>
    </location>
</feature>
<evidence type="ECO:0000313" key="3">
    <source>
        <dbReference type="Proteomes" id="UP001562357"/>
    </source>
</evidence>
<proteinExistence type="predicted"/>
<comment type="caution">
    <text evidence="2">The sequence shown here is derived from an EMBL/GenBank/DDBJ whole genome shotgun (WGS) entry which is preliminary data.</text>
</comment>
<accession>A0ABQ0CIV1</accession>
<keyword evidence="1" id="KW-0472">Membrane</keyword>
<name>A0ABQ0CIV1_9HYPO</name>
<keyword evidence="1" id="KW-1133">Transmembrane helix</keyword>
<evidence type="ECO:0000313" key="2">
    <source>
        <dbReference type="EMBL" id="GAB0133364.1"/>
    </source>
</evidence>
<dbReference type="EMBL" id="BAAFGZ010000042">
    <property type="protein sequence ID" value="GAB0133364.1"/>
    <property type="molecule type" value="Genomic_DNA"/>
</dbReference>
<reference evidence="3" key="1">
    <citation type="submission" date="2024-06" db="EMBL/GenBank/DDBJ databases">
        <title>Draft Genome Sequences of Epichloe bromicola Strains Isolated from Elymus ciliaris.</title>
        <authorList>
            <consortium name="Epichloe bromicola genome sequencing consortium"/>
            <person name="Miura A."/>
            <person name="Imano S."/>
            <person name="Ashida A."/>
            <person name="Sato I."/>
            <person name="Chiba S."/>
            <person name="Tanaka A."/>
            <person name="Camagna M."/>
            <person name="Takemoto D."/>
        </authorList>
    </citation>
    <scope>NUCLEOTIDE SEQUENCE [LARGE SCALE GENOMIC DNA]</scope>
    <source>
        <strain evidence="3">DP</strain>
    </source>
</reference>
<feature type="transmembrane region" description="Helical" evidence="1">
    <location>
        <begin position="55"/>
        <end position="79"/>
    </location>
</feature>
<keyword evidence="3" id="KW-1185">Reference proteome</keyword>
<sequence length="193" mass="21009">MGDANSSFITTLTHVVKTIWSLPWARYTALLISSIALPLRTLWIPFSYLAGGLQALFAPAAHVLSYAGGWVAGAAGFLVSLEFSIAALIGVIAGVLTANASAILTTSFNMQDHDQHASRKAYQKNSALESQYIKEQYLKDQYLSAGEITHLGLEPDWRWADAASSPSPNSARFRHISSVQAQTIHEEEDDSEQ</sequence>
<feature type="transmembrane region" description="Helical" evidence="1">
    <location>
        <begin position="24"/>
        <end position="43"/>
    </location>
</feature>
<gene>
    <name evidence="2" type="primary">g1776</name>
    <name evidence="2" type="ORF">EsDP_00001776</name>
</gene>
<protein>
    <submittedName>
        <fullName evidence="2">Uncharacterized protein</fullName>
    </submittedName>
</protein>
<evidence type="ECO:0000256" key="1">
    <source>
        <dbReference type="SAM" id="Phobius"/>
    </source>
</evidence>
<keyword evidence="1" id="KW-0812">Transmembrane</keyword>
<dbReference type="Proteomes" id="UP001562357">
    <property type="component" value="Unassembled WGS sequence"/>
</dbReference>